<evidence type="ECO:0000256" key="2">
    <source>
        <dbReference type="ARBA" id="ARBA00006824"/>
    </source>
</evidence>
<evidence type="ECO:0000256" key="4">
    <source>
        <dbReference type="ARBA" id="ARBA00022989"/>
    </source>
</evidence>
<dbReference type="InParanoid" id="A0A286UQ19"/>
<evidence type="ECO:0000256" key="3">
    <source>
        <dbReference type="ARBA" id="ARBA00022692"/>
    </source>
</evidence>
<keyword evidence="3 6" id="KW-0812">Transmembrane</keyword>
<dbReference type="GO" id="GO:0016020">
    <property type="term" value="C:membrane"/>
    <property type="evidence" value="ECO:0007669"/>
    <property type="project" value="UniProtKB-SubCell"/>
</dbReference>
<evidence type="ECO:0000256" key="1">
    <source>
        <dbReference type="ARBA" id="ARBA00004141"/>
    </source>
</evidence>
<organism evidence="7 8">
    <name type="scientific">Pyrrhoderma noxium</name>
    <dbReference type="NCBI Taxonomy" id="2282107"/>
    <lineage>
        <taxon>Eukaryota</taxon>
        <taxon>Fungi</taxon>
        <taxon>Dikarya</taxon>
        <taxon>Basidiomycota</taxon>
        <taxon>Agaricomycotina</taxon>
        <taxon>Agaricomycetes</taxon>
        <taxon>Hymenochaetales</taxon>
        <taxon>Hymenochaetaceae</taxon>
        <taxon>Pyrrhoderma</taxon>
    </lineage>
</organism>
<accession>A0A286UQ19</accession>
<comment type="subcellular location">
    <subcellularLocation>
        <location evidence="1">Membrane</location>
        <topology evidence="1">Multi-pass membrane protein</topology>
    </subcellularLocation>
</comment>
<protein>
    <submittedName>
        <fullName evidence="7">Integral membrane mpv17 pmp22</fullName>
    </submittedName>
</protein>
<gene>
    <name evidence="7" type="ORF">PNOK_0156100</name>
</gene>
<dbReference type="OrthoDB" id="430207at2759"/>
<dbReference type="PANTHER" id="PTHR11266">
    <property type="entry name" value="PEROXISOMAL MEMBRANE PROTEIN 2, PXMP2 MPV17"/>
    <property type="match status" value="1"/>
</dbReference>
<feature type="transmembrane region" description="Helical" evidence="6">
    <location>
        <begin position="90"/>
        <end position="111"/>
    </location>
</feature>
<evidence type="ECO:0000256" key="5">
    <source>
        <dbReference type="ARBA" id="ARBA00023136"/>
    </source>
</evidence>
<keyword evidence="8" id="KW-1185">Reference proteome</keyword>
<evidence type="ECO:0000256" key="6">
    <source>
        <dbReference type="RuleBase" id="RU363053"/>
    </source>
</evidence>
<feature type="transmembrane region" description="Helical" evidence="6">
    <location>
        <begin position="51"/>
        <end position="70"/>
    </location>
</feature>
<keyword evidence="4 6" id="KW-1133">Transmembrane helix</keyword>
<sequence length="198" mass="22097">MASLLKAYNALLQRRPMAAQSVTAGILFGAGDVIAQQAIEKKGKEHDFARTARLTFYGGALFGPIMTKWYQALNKLKFSSPTKAVVYRVWLDQAVLTPVAVVFFFSSMTFLEGKGISEAKKRVENAYVPTLIRNWGVFIPAQIVNFALVPTHMRFVFVGVVSLFWNTYLSYANVQAQHALLLQANEKSEADKEQVLTN</sequence>
<dbReference type="InterPro" id="IPR007248">
    <property type="entry name" value="Mpv17_PMP22"/>
</dbReference>
<dbReference type="EMBL" id="NBII01000002">
    <property type="protein sequence ID" value="PAV21604.1"/>
    <property type="molecule type" value="Genomic_DNA"/>
</dbReference>
<proteinExistence type="inferred from homology"/>
<reference evidence="7 8" key="1">
    <citation type="journal article" date="2017" name="Mol. Ecol.">
        <title>Comparative and population genomic landscape of Phellinus noxius: A hypervariable fungus causing root rot in trees.</title>
        <authorList>
            <person name="Chung C.L."/>
            <person name="Lee T.J."/>
            <person name="Akiba M."/>
            <person name="Lee H.H."/>
            <person name="Kuo T.H."/>
            <person name="Liu D."/>
            <person name="Ke H.M."/>
            <person name="Yokoi T."/>
            <person name="Roa M.B."/>
            <person name="Lu M.J."/>
            <person name="Chang Y.Y."/>
            <person name="Ann P.J."/>
            <person name="Tsai J.N."/>
            <person name="Chen C.Y."/>
            <person name="Tzean S.S."/>
            <person name="Ota Y."/>
            <person name="Hattori T."/>
            <person name="Sahashi N."/>
            <person name="Liou R.F."/>
            <person name="Kikuchi T."/>
            <person name="Tsai I.J."/>
        </authorList>
    </citation>
    <scope>NUCLEOTIDE SEQUENCE [LARGE SCALE GENOMIC DNA]</scope>
    <source>
        <strain evidence="7 8">FFPRI411160</strain>
    </source>
</reference>
<dbReference type="STRING" id="2282107.A0A286UQ19"/>
<name>A0A286UQ19_9AGAM</name>
<dbReference type="Proteomes" id="UP000217199">
    <property type="component" value="Unassembled WGS sequence"/>
</dbReference>
<keyword evidence="5 6" id="KW-0472">Membrane</keyword>
<comment type="caution">
    <text evidence="7">The sequence shown here is derived from an EMBL/GenBank/DDBJ whole genome shotgun (WGS) entry which is preliminary data.</text>
</comment>
<comment type="similarity">
    <text evidence="2 6">Belongs to the peroxisomal membrane protein PXMP2/4 family.</text>
</comment>
<evidence type="ECO:0000313" key="7">
    <source>
        <dbReference type="EMBL" id="PAV21604.1"/>
    </source>
</evidence>
<evidence type="ECO:0000313" key="8">
    <source>
        <dbReference type="Proteomes" id="UP000217199"/>
    </source>
</evidence>
<dbReference type="Pfam" id="PF04117">
    <property type="entry name" value="Mpv17_PMP22"/>
    <property type="match status" value="1"/>
</dbReference>
<dbReference type="GO" id="GO:0005739">
    <property type="term" value="C:mitochondrion"/>
    <property type="evidence" value="ECO:0007669"/>
    <property type="project" value="TreeGrafter"/>
</dbReference>
<dbReference type="AlphaFoldDB" id="A0A286UQ19"/>
<dbReference type="PANTHER" id="PTHR11266:SF17">
    <property type="entry name" value="PROTEIN MPV17"/>
    <property type="match status" value="1"/>
</dbReference>